<name>A0A379F241_9BACT</name>
<sequence length="218" mass="25068">MQEVKAPIIGIDRHRLTTDGEGVTTLVAFHGCPLHCKYCLNPQCLSPDGVLRTITPSELYSEVEIDDLYFVATGGGICFGGGEPLLHSKFIEEFVKIMNPEWCIILETSLNVPLKQLEMVAPLIKEFIVDVKDMNEQTYETYTTQSNRLVTSNLKWLVENGYTDRTLIRLPFIPYYNTEIAQNESKQRVEDMGFHRFDKFRYSVKHMCSEQDNNDIEM</sequence>
<evidence type="ECO:0000313" key="8">
    <source>
        <dbReference type="EMBL" id="SUC12716.1"/>
    </source>
</evidence>
<evidence type="ECO:0000256" key="3">
    <source>
        <dbReference type="ARBA" id="ARBA00022691"/>
    </source>
</evidence>
<dbReference type="EC" id="1.97.1.-" evidence="8"/>
<protein>
    <submittedName>
        <fullName evidence="8">4-hydroxyphenylacetate decarboxylase activating enzyme</fullName>
        <ecNumber evidence="8">1.97.1.-</ecNumber>
    </submittedName>
</protein>
<evidence type="ECO:0000256" key="6">
    <source>
        <dbReference type="ARBA" id="ARBA00023014"/>
    </source>
</evidence>
<keyword evidence="2" id="KW-0004">4Fe-4S</keyword>
<dbReference type="InterPro" id="IPR058240">
    <property type="entry name" value="rSAM_sf"/>
</dbReference>
<organism evidence="8 9">
    <name type="scientific">Prevotella pallens</name>
    <dbReference type="NCBI Taxonomy" id="60133"/>
    <lineage>
        <taxon>Bacteria</taxon>
        <taxon>Pseudomonadati</taxon>
        <taxon>Bacteroidota</taxon>
        <taxon>Bacteroidia</taxon>
        <taxon>Bacteroidales</taxon>
        <taxon>Prevotellaceae</taxon>
        <taxon>Prevotella</taxon>
    </lineage>
</organism>
<dbReference type="Proteomes" id="UP000254235">
    <property type="component" value="Unassembled WGS sequence"/>
</dbReference>
<evidence type="ECO:0000259" key="7">
    <source>
        <dbReference type="PROSITE" id="PS51918"/>
    </source>
</evidence>
<keyword evidence="4" id="KW-0479">Metal-binding</keyword>
<evidence type="ECO:0000256" key="1">
    <source>
        <dbReference type="ARBA" id="ARBA00001966"/>
    </source>
</evidence>
<evidence type="ECO:0000256" key="4">
    <source>
        <dbReference type="ARBA" id="ARBA00022723"/>
    </source>
</evidence>
<dbReference type="PANTHER" id="PTHR30352:SF4">
    <property type="entry name" value="PYRUVATE FORMATE-LYASE 2-ACTIVATING ENZYME"/>
    <property type="match status" value="1"/>
</dbReference>
<dbReference type="PANTHER" id="PTHR30352">
    <property type="entry name" value="PYRUVATE FORMATE-LYASE-ACTIVATING ENZYME"/>
    <property type="match status" value="1"/>
</dbReference>
<feature type="domain" description="Radical SAM core" evidence="7">
    <location>
        <begin position="18"/>
        <end position="218"/>
    </location>
</feature>
<dbReference type="GO" id="GO:0046872">
    <property type="term" value="F:metal ion binding"/>
    <property type="evidence" value="ECO:0007669"/>
    <property type="project" value="UniProtKB-KW"/>
</dbReference>
<keyword evidence="5" id="KW-0408">Iron</keyword>
<dbReference type="OrthoDB" id="9782387at2"/>
<dbReference type="InterPro" id="IPR013785">
    <property type="entry name" value="Aldolase_TIM"/>
</dbReference>
<dbReference type="Gene3D" id="3.20.20.70">
    <property type="entry name" value="Aldolase class I"/>
    <property type="match status" value="1"/>
</dbReference>
<keyword evidence="8" id="KW-0560">Oxidoreductase</keyword>
<proteinExistence type="predicted"/>
<evidence type="ECO:0000313" key="9">
    <source>
        <dbReference type="Proteomes" id="UP000254235"/>
    </source>
</evidence>
<dbReference type="GO" id="GO:0016491">
    <property type="term" value="F:oxidoreductase activity"/>
    <property type="evidence" value="ECO:0007669"/>
    <property type="project" value="UniProtKB-KW"/>
</dbReference>
<dbReference type="AlphaFoldDB" id="A0A379F241"/>
<comment type="cofactor">
    <cofactor evidence="1">
        <name>[4Fe-4S] cluster</name>
        <dbReference type="ChEBI" id="CHEBI:49883"/>
    </cofactor>
</comment>
<reference evidence="8 9" key="1">
    <citation type="submission" date="2018-06" db="EMBL/GenBank/DDBJ databases">
        <authorList>
            <consortium name="Pathogen Informatics"/>
            <person name="Doyle S."/>
        </authorList>
    </citation>
    <scope>NUCLEOTIDE SEQUENCE [LARGE SCALE GENOMIC DNA]</scope>
    <source>
        <strain evidence="8 9">NCTC13043</strain>
    </source>
</reference>
<dbReference type="InterPro" id="IPR034457">
    <property type="entry name" value="Organic_radical-activating"/>
</dbReference>
<gene>
    <name evidence="8" type="primary">csdA</name>
    <name evidence="8" type="ORF">NCTC13043_01329</name>
</gene>
<evidence type="ECO:0000256" key="2">
    <source>
        <dbReference type="ARBA" id="ARBA00022485"/>
    </source>
</evidence>
<dbReference type="SFLD" id="SFLDS00029">
    <property type="entry name" value="Radical_SAM"/>
    <property type="match status" value="1"/>
</dbReference>
<dbReference type="Pfam" id="PF04055">
    <property type="entry name" value="Radical_SAM"/>
    <property type="match status" value="1"/>
</dbReference>
<dbReference type="SUPFAM" id="SSF102114">
    <property type="entry name" value="Radical SAM enzymes"/>
    <property type="match status" value="1"/>
</dbReference>
<dbReference type="RefSeq" id="WP_115083438.1">
    <property type="nucleotide sequence ID" value="NZ_UGTP01000001.1"/>
</dbReference>
<dbReference type="GeneID" id="78571016"/>
<evidence type="ECO:0000256" key="5">
    <source>
        <dbReference type="ARBA" id="ARBA00023004"/>
    </source>
</evidence>
<keyword evidence="6" id="KW-0411">Iron-sulfur</keyword>
<dbReference type="GO" id="GO:0051539">
    <property type="term" value="F:4 iron, 4 sulfur cluster binding"/>
    <property type="evidence" value="ECO:0007669"/>
    <property type="project" value="UniProtKB-KW"/>
</dbReference>
<keyword evidence="3" id="KW-0949">S-adenosyl-L-methionine</keyword>
<accession>A0A379F241</accession>
<dbReference type="EMBL" id="UGTP01000001">
    <property type="protein sequence ID" value="SUC12716.1"/>
    <property type="molecule type" value="Genomic_DNA"/>
</dbReference>
<dbReference type="PROSITE" id="PS51918">
    <property type="entry name" value="RADICAL_SAM"/>
    <property type="match status" value="1"/>
</dbReference>
<dbReference type="InterPro" id="IPR007197">
    <property type="entry name" value="rSAM"/>
</dbReference>